<gene>
    <name evidence="1" type="ORF">V8N49_02895</name>
</gene>
<dbReference type="EMBL" id="JBANEI010000001">
    <property type="protein sequence ID" value="MEI2680609.1"/>
    <property type="molecule type" value="Genomic_DNA"/>
</dbReference>
<evidence type="ECO:0008006" key="3">
    <source>
        <dbReference type="Google" id="ProtNLM"/>
    </source>
</evidence>
<sequence>MKVLISKTGQITLRLVEQYKAVYHGLSAAQEFADDLLMRAATAIGERPGIHHKNIEALEKGVELYEWLDLDNQYRVLYTIESDIAHVHIFCSTREDFNRLLYLVMMS</sequence>
<name>A0ABU8DAQ9_ERWAP</name>
<dbReference type="RefSeq" id="WP_191149243.1">
    <property type="nucleotide sequence ID" value="NZ_CAKKMT010000003.1"/>
</dbReference>
<evidence type="ECO:0000313" key="1">
    <source>
        <dbReference type="EMBL" id="MEI2680609.1"/>
    </source>
</evidence>
<accession>A0ABU8DAQ9</accession>
<evidence type="ECO:0000313" key="2">
    <source>
        <dbReference type="Proteomes" id="UP001306592"/>
    </source>
</evidence>
<dbReference type="Proteomes" id="UP001306592">
    <property type="component" value="Unassembled WGS sequence"/>
</dbReference>
<protein>
    <recommendedName>
        <fullName evidence="3">ParE-like toxin of type II ParDE toxin-antitoxin system</fullName>
    </recommendedName>
</protein>
<proteinExistence type="predicted"/>
<comment type="caution">
    <text evidence="1">The sequence shown here is derived from an EMBL/GenBank/DDBJ whole genome shotgun (WGS) entry which is preliminary data.</text>
</comment>
<reference evidence="1 2" key="1">
    <citation type="submission" date="2024-02" db="EMBL/GenBank/DDBJ databases">
        <title>First report Erwinia aphidicola in onion in Chile.</title>
        <authorList>
            <person name="Valenzuela M."/>
            <person name="Pena M."/>
            <person name="Dutta B."/>
        </authorList>
    </citation>
    <scope>NUCLEOTIDE SEQUENCE [LARGE SCALE GENOMIC DNA]</scope>
    <source>
        <strain evidence="1 2">QCJ3A</strain>
    </source>
</reference>
<organism evidence="1 2">
    <name type="scientific">Erwinia aphidicola</name>
    <dbReference type="NCBI Taxonomy" id="68334"/>
    <lineage>
        <taxon>Bacteria</taxon>
        <taxon>Pseudomonadati</taxon>
        <taxon>Pseudomonadota</taxon>
        <taxon>Gammaproteobacteria</taxon>
        <taxon>Enterobacterales</taxon>
        <taxon>Erwiniaceae</taxon>
        <taxon>Erwinia</taxon>
    </lineage>
</organism>
<keyword evidence="2" id="KW-1185">Reference proteome</keyword>